<evidence type="ECO:0000313" key="1">
    <source>
        <dbReference type="EMBL" id="CAB4128166.1"/>
    </source>
</evidence>
<name>A0A6J5LLZ7_9CAUD</name>
<evidence type="ECO:0000313" key="2">
    <source>
        <dbReference type="EMBL" id="CAB4134403.1"/>
    </source>
</evidence>
<sequence length="188" mass="21569">MSNLELWHKVEKTNPKYTKKANVRGNNITSIAPQFQIMNVTEQFGVYGEKWGFKEINLDYTLSISHGLVIFKAVFFFPKGEFPIVNAISLFMDNAKTKVDDNFAKKVETDSLTKAISKLGFNADIFLGKFDDQRYLDEVTKEFTPKETIDNIRFEKALESIKQGTYTVDKLKASFELTELQVKSLMLL</sequence>
<proteinExistence type="predicted"/>
<organism evidence="2">
    <name type="scientific">uncultured Caudovirales phage</name>
    <dbReference type="NCBI Taxonomy" id="2100421"/>
    <lineage>
        <taxon>Viruses</taxon>
        <taxon>Duplodnaviria</taxon>
        <taxon>Heunggongvirae</taxon>
        <taxon>Uroviricota</taxon>
        <taxon>Caudoviricetes</taxon>
        <taxon>Peduoviridae</taxon>
        <taxon>Maltschvirus</taxon>
        <taxon>Maltschvirus maltsch</taxon>
    </lineage>
</organism>
<accession>A0A6J5LLZ7</accession>
<dbReference type="EMBL" id="LR796219">
    <property type="protein sequence ID" value="CAB4128166.1"/>
    <property type="molecule type" value="Genomic_DNA"/>
</dbReference>
<dbReference type="EMBL" id="LR796281">
    <property type="protein sequence ID" value="CAB4134403.1"/>
    <property type="molecule type" value="Genomic_DNA"/>
</dbReference>
<protein>
    <submittedName>
        <fullName evidence="2">Uncharacterized protein</fullName>
    </submittedName>
</protein>
<gene>
    <name evidence="1" type="ORF">UFOVP104_20</name>
    <name evidence="2" type="ORF">UFOVP271_55</name>
</gene>
<reference evidence="2" key="1">
    <citation type="submission" date="2020-04" db="EMBL/GenBank/DDBJ databases">
        <authorList>
            <person name="Chiriac C."/>
            <person name="Salcher M."/>
            <person name="Ghai R."/>
            <person name="Kavagutti S V."/>
        </authorList>
    </citation>
    <scope>NUCLEOTIDE SEQUENCE</scope>
</reference>